<name>A0A9P0MSF5_NEZVI</name>
<dbReference type="PROSITE" id="PS50853">
    <property type="entry name" value="FN3"/>
    <property type="match status" value="1"/>
</dbReference>
<gene>
    <name evidence="3" type="ORF">NEZAVI_LOCUS10537</name>
</gene>
<dbReference type="EMBL" id="OV725081">
    <property type="protein sequence ID" value="CAH1401531.1"/>
    <property type="molecule type" value="Genomic_DNA"/>
</dbReference>
<dbReference type="Gene3D" id="2.60.40.10">
    <property type="entry name" value="Immunoglobulins"/>
    <property type="match status" value="2"/>
</dbReference>
<evidence type="ECO:0000313" key="3">
    <source>
        <dbReference type="EMBL" id="CAH1401531.1"/>
    </source>
</evidence>
<feature type="domain" description="Fibronectin type-III" evidence="2">
    <location>
        <begin position="821"/>
        <end position="914"/>
    </location>
</feature>
<dbReference type="Proteomes" id="UP001152798">
    <property type="component" value="Chromosome 5"/>
</dbReference>
<protein>
    <recommendedName>
        <fullName evidence="2">Fibronectin type-III domain-containing protein</fullName>
    </recommendedName>
</protein>
<dbReference type="Gene3D" id="2.170.300.10">
    <property type="entry name" value="Tie2 ligand-binding domain superfamily"/>
    <property type="match status" value="1"/>
</dbReference>
<organism evidence="3 4">
    <name type="scientific">Nezara viridula</name>
    <name type="common">Southern green stink bug</name>
    <name type="synonym">Cimex viridulus</name>
    <dbReference type="NCBI Taxonomy" id="85310"/>
    <lineage>
        <taxon>Eukaryota</taxon>
        <taxon>Metazoa</taxon>
        <taxon>Ecdysozoa</taxon>
        <taxon>Arthropoda</taxon>
        <taxon>Hexapoda</taxon>
        <taxon>Insecta</taxon>
        <taxon>Pterygota</taxon>
        <taxon>Neoptera</taxon>
        <taxon>Paraneoptera</taxon>
        <taxon>Hemiptera</taxon>
        <taxon>Heteroptera</taxon>
        <taxon>Panheteroptera</taxon>
        <taxon>Pentatomomorpha</taxon>
        <taxon>Pentatomoidea</taxon>
        <taxon>Pentatomidae</taxon>
        <taxon>Pentatominae</taxon>
        <taxon>Nezara</taxon>
    </lineage>
</organism>
<dbReference type="SUPFAM" id="SSF49265">
    <property type="entry name" value="Fibronectin type III"/>
    <property type="match status" value="2"/>
</dbReference>
<dbReference type="SMART" id="SM00060">
    <property type="entry name" value="FN3"/>
    <property type="match status" value="3"/>
</dbReference>
<dbReference type="InterPro" id="IPR036116">
    <property type="entry name" value="FN3_sf"/>
</dbReference>
<dbReference type="PANTHER" id="PTHR26391">
    <property type="entry name" value="INACTIVE TYROSINE-PROTEIN KINASE 7"/>
    <property type="match status" value="1"/>
</dbReference>
<keyword evidence="1" id="KW-0732">Signal</keyword>
<evidence type="ECO:0000259" key="2">
    <source>
        <dbReference type="PROSITE" id="PS50853"/>
    </source>
</evidence>
<evidence type="ECO:0000313" key="4">
    <source>
        <dbReference type="Proteomes" id="UP001152798"/>
    </source>
</evidence>
<evidence type="ECO:0000256" key="1">
    <source>
        <dbReference type="SAM" id="SignalP"/>
    </source>
</evidence>
<dbReference type="CDD" id="cd00063">
    <property type="entry name" value="FN3"/>
    <property type="match status" value="2"/>
</dbReference>
<dbReference type="AlphaFoldDB" id="A0A9P0MSF5"/>
<feature type="signal peptide" evidence="1">
    <location>
        <begin position="1"/>
        <end position="25"/>
    </location>
</feature>
<sequence length="914" mass="103875">MMFKMKWCICFLSVFMIIFEKFNEGISLEFTLNTTVLQCQSINENSILHVGESVVYYFKEKHDRNVTLVHGNYINCFWRFKAIHDGNYVELYFHNIEPEKSCNDSSIEVYVSGIFYEKICSLKKVTEIKLQGKEILLKYTFLKEAHTKHVLEVIVRETSPVNPGCDFKTKEIGYRYHLLYDLTSVGATPKDDERSPAHGNLLLDAPFTLTLVNRENLGVTPCFDDIVIIPIEDIPSCHSAVDLNCGWEMSSEISSVYELNDLKGYHWKINKKGTFKTKSILLELEAICIYIEYLLGSNNGKGMIKVFALMNDKETLLTKYSLQSEMWETVRLSLPLPSYLNGVPTQLIVEVEADCVVYINKIFGCNPYTMEDRHFISSGKNVLLFGSIEREFQKSTGSCKNGGVIYGDECICPIGFHGMHCELGCGENKFGLDCGSYCSIFSNGCRQVIFCDDILGCSCASGFTGEYCHIECSDYKYGANCKQNCGFCSNGESCDIFTGYCDSGCKNGYLAPYCSDSLIHFFKPPNITDVSYEEITVVASINSDTVIGVGSPSSFMIQIKQCDTETWISSEPEPIPSVNNIIAKQRNLKADECYNIRLILFIKTGEYFEYHVPFTSFKTPCQGYIKYTINLHELWASGAKITWQKEKHNPADCDINEYDLYITKGSSWKKFKVWSTEFEFSSLLPDTTYRVKITPVDENAVEHIGSFSYISFTTPTICSDYVHELKVLNTGPYEADVTWQMGVYNQAKFILNYMCIKLLADPRIDCSRDQKKIVTNGNIYKLKELHPFRQYNITVRDEMCPEIIYHNPLQFITKTDVPKVAPVNGVIQSLFSTGAEITWSPPADCSNCNGLLIGYYINIMDKDYEKNSGAFVKNTSVSFENLRPSMEYTVQIHLVNENGWNNSSFMKIEFTTPP</sequence>
<dbReference type="InterPro" id="IPR013783">
    <property type="entry name" value="Ig-like_fold"/>
</dbReference>
<accession>A0A9P0MSF5</accession>
<dbReference type="OrthoDB" id="6631079at2759"/>
<keyword evidence="4" id="KW-1185">Reference proteome</keyword>
<dbReference type="Pfam" id="PF00041">
    <property type="entry name" value="fn3"/>
    <property type="match status" value="1"/>
</dbReference>
<proteinExistence type="predicted"/>
<reference evidence="3" key="1">
    <citation type="submission" date="2022-01" db="EMBL/GenBank/DDBJ databases">
        <authorList>
            <person name="King R."/>
        </authorList>
    </citation>
    <scope>NUCLEOTIDE SEQUENCE</scope>
</reference>
<dbReference type="PANTHER" id="PTHR26391:SF18">
    <property type="entry name" value="PROTEIN KINASE RECEPTOR TIE-1, PUTATIVE-RELATED"/>
    <property type="match status" value="1"/>
</dbReference>
<feature type="chain" id="PRO_5040438878" description="Fibronectin type-III domain-containing protein" evidence="1">
    <location>
        <begin position="26"/>
        <end position="914"/>
    </location>
</feature>
<dbReference type="InterPro" id="IPR003961">
    <property type="entry name" value="FN3_dom"/>
</dbReference>